<evidence type="ECO:0000313" key="7">
    <source>
        <dbReference type="EMBL" id="EKC22392.1"/>
    </source>
</evidence>
<dbReference type="PANTHER" id="PTHR47221:SF6">
    <property type="entry name" value="FIBRINOGEN ALPHA CHAIN"/>
    <property type="match status" value="1"/>
</dbReference>
<dbReference type="InterPro" id="IPR037579">
    <property type="entry name" value="FIB_ANG-like"/>
</dbReference>
<sequence length="283" mass="32071">MLHYVDSQVGARAKLQCMSYVEFPGDPSRAVCTERGKWTLNAKIQCKVPKDCTELYEKHNVRESGPHYISPDNRTVVRAFCKMTTEGGWTVVQNRKNASVNFTRSWTEYKAGFGEVTGNYWIGNDALHYLTSCNNTLRIQLSGKKAEYSNFRVSNESAKFMMTYDSFITSSNNAVDALGGTIVDQYRAKGMSFSTIDRDNDRYPNGSCADQLRGGWWYNSCSTSNLNGEYCPDAKNISCMTWTKNADNLHGHEETVIMIRRIITDTDRNNHPMLTQQAVHMVP</sequence>
<dbReference type="PANTHER" id="PTHR47221">
    <property type="entry name" value="FIBRINOGEN ALPHA CHAIN"/>
    <property type="match status" value="1"/>
</dbReference>
<keyword evidence="3" id="KW-0732">Signal</keyword>
<name>K1PEQ9_MAGGI</name>
<dbReference type="SMART" id="SM00186">
    <property type="entry name" value="FBG"/>
    <property type="match status" value="1"/>
</dbReference>
<keyword evidence="4" id="KW-0175">Coiled coil</keyword>
<dbReference type="InterPro" id="IPR014716">
    <property type="entry name" value="Fibrinogen_a/b/g_C_1"/>
</dbReference>
<evidence type="ECO:0000256" key="1">
    <source>
        <dbReference type="ARBA" id="ARBA00004613"/>
    </source>
</evidence>
<accession>K1PEQ9</accession>
<dbReference type="PROSITE" id="PS00514">
    <property type="entry name" value="FIBRINOGEN_C_1"/>
    <property type="match status" value="1"/>
</dbReference>
<evidence type="ECO:0000256" key="4">
    <source>
        <dbReference type="ARBA" id="ARBA00023054"/>
    </source>
</evidence>
<reference evidence="7" key="1">
    <citation type="journal article" date="2012" name="Nature">
        <title>The oyster genome reveals stress adaptation and complexity of shell formation.</title>
        <authorList>
            <person name="Zhang G."/>
            <person name="Fang X."/>
            <person name="Guo X."/>
            <person name="Li L."/>
            <person name="Luo R."/>
            <person name="Xu F."/>
            <person name="Yang P."/>
            <person name="Zhang L."/>
            <person name="Wang X."/>
            <person name="Qi H."/>
            <person name="Xiong Z."/>
            <person name="Que H."/>
            <person name="Xie Y."/>
            <person name="Holland P.W."/>
            <person name="Paps J."/>
            <person name="Zhu Y."/>
            <person name="Wu F."/>
            <person name="Chen Y."/>
            <person name="Wang J."/>
            <person name="Peng C."/>
            <person name="Meng J."/>
            <person name="Yang L."/>
            <person name="Liu J."/>
            <person name="Wen B."/>
            <person name="Zhang N."/>
            <person name="Huang Z."/>
            <person name="Zhu Q."/>
            <person name="Feng Y."/>
            <person name="Mount A."/>
            <person name="Hedgecock D."/>
            <person name="Xu Z."/>
            <person name="Liu Y."/>
            <person name="Domazet-Loso T."/>
            <person name="Du Y."/>
            <person name="Sun X."/>
            <person name="Zhang S."/>
            <person name="Liu B."/>
            <person name="Cheng P."/>
            <person name="Jiang X."/>
            <person name="Li J."/>
            <person name="Fan D."/>
            <person name="Wang W."/>
            <person name="Fu W."/>
            <person name="Wang T."/>
            <person name="Wang B."/>
            <person name="Zhang J."/>
            <person name="Peng Z."/>
            <person name="Li Y."/>
            <person name="Li N."/>
            <person name="Wang J."/>
            <person name="Chen M."/>
            <person name="He Y."/>
            <person name="Tan F."/>
            <person name="Song X."/>
            <person name="Zheng Q."/>
            <person name="Huang R."/>
            <person name="Yang H."/>
            <person name="Du X."/>
            <person name="Chen L."/>
            <person name="Yang M."/>
            <person name="Gaffney P.M."/>
            <person name="Wang S."/>
            <person name="Luo L."/>
            <person name="She Z."/>
            <person name="Ming Y."/>
            <person name="Huang W."/>
            <person name="Zhang S."/>
            <person name="Huang B."/>
            <person name="Zhang Y."/>
            <person name="Qu T."/>
            <person name="Ni P."/>
            <person name="Miao G."/>
            <person name="Wang J."/>
            <person name="Wang Q."/>
            <person name="Steinberg C.E."/>
            <person name="Wang H."/>
            <person name="Li N."/>
            <person name="Qian L."/>
            <person name="Zhang G."/>
            <person name="Li Y."/>
            <person name="Yang H."/>
            <person name="Liu X."/>
            <person name="Wang J."/>
            <person name="Yin Y."/>
            <person name="Wang J."/>
        </authorList>
    </citation>
    <scope>NUCLEOTIDE SEQUENCE [LARGE SCALE GENOMIC DNA]</scope>
    <source>
        <strain evidence="7">05x7-T-G4-1.051#20</strain>
    </source>
</reference>
<dbReference type="EMBL" id="JH816903">
    <property type="protein sequence ID" value="EKC22392.1"/>
    <property type="molecule type" value="Genomic_DNA"/>
</dbReference>
<keyword evidence="6" id="KW-0325">Glycoprotein</keyword>
<dbReference type="PROSITE" id="PS51406">
    <property type="entry name" value="FIBRINOGEN_C_2"/>
    <property type="match status" value="1"/>
</dbReference>
<evidence type="ECO:0000256" key="2">
    <source>
        <dbReference type="ARBA" id="ARBA00022525"/>
    </source>
</evidence>
<keyword evidence="2" id="KW-0964">Secreted</keyword>
<dbReference type="InterPro" id="IPR036056">
    <property type="entry name" value="Fibrinogen-like_C"/>
</dbReference>
<proteinExistence type="predicted"/>
<comment type="subcellular location">
    <subcellularLocation>
        <location evidence="1">Secreted</location>
    </subcellularLocation>
</comment>
<evidence type="ECO:0000256" key="5">
    <source>
        <dbReference type="ARBA" id="ARBA00023157"/>
    </source>
</evidence>
<dbReference type="AlphaFoldDB" id="K1PEQ9"/>
<protein>
    <submittedName>
        <fullName evidence="7">Fibroleukin</fullName>
    </submittedName>
</protein>
<dbReference type="Gene3D" id="3.90.215.10">
    <property type="entry name" value="Gamma Fibrinogen, chain A, domain 1"/>
    <property type="match status" value="1"/>
</dbReference>
<dbReference type="InterPro" id="IPR002181">
    <property type="entry name" value="Fibrinogen_a/b/g_C_dom"/>
</dbReference>
<dbReference type="InterPro" id="IPR020837">
    <property type="entry name" value="Fibrinogen_CS"/>
</dbReference>
<dbReference type="GO" id="GO:0005576">
    <property type="term" value="C:extracellular region"/>
    <property type="evidence" value="ECO:0007669"/>
    <property type="project" value="UniProtKB-SubCell"/>
</dbReference>
<dbReference type="InParanoid" id="K1PEQ9"/>
<keyword evidence="5" id="KW-1015">Disulfide bond</keyword>
<dbReference type="SUPFAM" id="SSF56496">
    <property type="entry name" value="Fibrinogen C-terminal domain-like"/>
    <property type="match status" value="1"/>
</dbReference>
<evidence type="ECO:0000256" key="3">
    <source>
        <dbReference type="ARBA" id="ARBA00022729"/>
    </source>
</evidence>
<organism evidence="7">
    <name type="scientific">Magallana gigas</name>
    <name type="common">Pacific oyster</name>
    <name type="synonym">Crassostrea gigas</name>
    <dbReference type="NCBI Taxonomy" id="29159"/>
    <lineage>
        <taxon>Eukaryota</taxon>
        <taxon>Metazoa</taxon>
        <taxon>Spiralia</taxon>
        <taxon>Lophotrochozoa</taxon>
        <taxon>Mollusca</taxon>
        <taxon>Bivalvia</taxon>
        <taxon>Autobranchia</taxon>
        <taxon>Pteriomorphia</taxon>
        <taxon>Ostreida</taxon>
        <taxon>Ostreoidea</taxon>
        <taxon>Ostreidae</taxon>
        <taxon>Magallana</taxon>
    </lineage>
</organism>
<evidence type="ECO:0000256" key="6">
    <source>
        <dbReference type="ARBA" id="ARBA00023180"/>
    </source>
</evidence>
<dbReference type="Pfam" id="PF00147">
    <property type="entry name" value="Fibrinogen_C"/>
    <property type="match status" value="1"/>
</dbReference>
<dbReference type="HOGENOM" id="CLU_038628_6_0_1"/>
<gene>
    <name evidence="7" type="ORF">CGI_10002370</name>
</gene>